<name>A0A426VCW0_9BURK</name>
<evidence type="ECO:0000256" key="4">
    <source>
        <dbReference type="ARBA" id="ARBA00022989"/>
    </source>
</evidence>
<dbReference type="Pfam" id="PF02653">
    <property type="entry name" value="BPD_transp_2"/>
    <property type="match status" value="1"/>
</dbReference>
<evidence type="ECO:0000256" key="5">
    <source>
        <dbReference type="ARBA" id="ARBA00023136"/>
    </source>
</evidence>
<dbReference type="InterPro" id="IPR001851">
    <property type="entry name" value="ABC_transp_permease"/>
</dbReference>
<feature type="transmembrane region" description="Helical" evidence="6">
    <location>
        <begin position="111"/>
        <end position="128"/>
    </location>
</feature>
<evidence type="ECO:0000313" key="8">
    <source>
        <dbReference type="Proteomes" id="UP000269265"/>
    </source>
</evidence>
<keyword evidence="2" id="KW-1003">Cell membrane</keyword>
<reference evidence="7 8" key="1">
    <citation type="submission" date="2018-12" db="EMBL/GenBank/DDBJ databases">
        <title>The whole draft genome of Aquabacterium sp. SJQ9.</title>
        <authorList>
            <person name="Sun L."/>
            <person name="Gao X."/>
            <person name="Chen W."/>
            <person name="Huang K."/>
        </authorList>
    </citation>
    <scope>NUCLEOTIDE SEQUENCE [LARGE SCALE GENOMIC DNA]</scope>
    <source>
        <strain evidence="7 8">SJQ9</strain>
    </source>
</reference>
<gene>
    <name evidence="7" type="ORF">EIP75_09900</name>
</gene>
<keyword evidence="5 6" id="KW-0472">Membrane</keyword>
<keyword evidence="3 6" id="KW-0812">Transmembrane</keyword>
<organism evidence="7 8">
    <name type="scientific">Aquabacterium soli</name>
    <dbReference type="NCBI Taxonomy" id="2493092"/>
    <lineage>
        <taxon>Bacteria</taxon>
        <taxon>Pseudomonadati</taxon>
        <taxon>Pseudomonadota</taxon>
        <taxon>Betaproteobacteria</taxon>
        <taxon>Burkholderiales</taxon>
        <taxon>Aquabacterium</taxon>
    </lineage>
</organism>
<dbReference type="InterPro" id="IPR043428">
    <property type="entry name" value="LivM-like"/>
</dbReference>
<dbReference type="Proteomes" id="UP000269265">
    <property type="component" value="Unassembled WGS sequence"/>
</dbReference>
<dbReference type="PANTHER" id="PTHR30482">
    <property type="entry name" value="HIGH-AFFINITY BRANCHED-CHAIN AMINO ACID TRANSPORT SYSTEM PERMEASE"/>
    <property type="match status" value="1"/>
</dbReference>
<accession>A0A426VCW0</accession>
<evidence type="ECO:0000313" key="7">
    <source>
        <dbReference type="EMBL" id="RRS04718.1"/>
    </source>
</evidence>
<feature type="transmembrane region" description="Helical" evidence="6">
    <location>
        <begin position="165"/>
        <end position="185"/>
    </location>
</feature>
<dbReference type="GO" id="GO:0005886">
    <property type="term" value="C:plasma membrane"/>
    <property type="evidence" value="ECO:0007669"/>
    <property type="project" value="UniProtKB-SubCell"/>
</dbReference>
<feature type="transmembrane region" description="Helical" evidence="6">
    <location>
        <begin position="252"/>
        <end position="277"/>
    </location>
</feature>
<protein>
    <submittedName>
        <fullName evidence="7">Branched-chain amino acid ABC transporter permease</fullName>
    </submittedName>
</protein>
<evidence type="ECO:0000256" key="2">
    <source>
        <dbReference type="ARBA" id="ARBA00022475"/>
    </source>
</evidence>
<comment type="subcellular location">
    <subcellularLocation>
        <location evidence="1">Cell membrane</location>
        <topology evidence="1">Multi-pass membrane protein</topology>
    </subcellularLocation>
</comment>
<feature type="transmembrane region" description="Helical" evidence="6">
    <location>
        <begin position="216"/>
        <end position="237"/>
    </location>
</feature>
<comment type="caution">
    <text evidence="7">The sequence shown here is derived from an EMBL/GenBank/DDBJ whole genome shotgun (WGS) entry which is preliminary data.</text>
</comment>
<dbReference type="OrthoDB" id="9804361at2"/>
<evidence type="ECO:0000256" key="1">
    <source>
        <dbReference type="ARBA" id="ARBA00004651"/>
    </source>
</evidence>
<evidence type="ECO:0000256" key="3">
    <source>
        <dbReference type="ARBA" id="ARBA00022692"/>
    </source>
</evidence>
<dbReference type="GO" id="GO:0015658">
    <property type="term" value="F:branched-chain amino acid transmembrane transporter activity"/>
    <property type="evidence" value="ECO:0007669"/>
    <property type="project" value="InterPro"/>
</dbReference>
<feature type="transmembrane region" description="Helical" evidence="6">
    <location>
        <begin position="34"/>
        <end position="54"/>
    </location>
</feature>
<proteinExistence type="predicted"/>
<feature type="transmembrane region" description="Helical" evidence="6">
    <location>
        <begin position="85"/>
        <end position="104"/>
    </location>
</feature>
<dbReference type="EMBL" id="RSED01000006">
    <property type="protein sequence ID" value="RRS04718.1"/>
    <property type="molecule type" value="Genomic_DNA"/>
</dbReference>
<keyword evidence="8" id="KW-1185">Reference proteome</keyword>
<sequence>MSKQSFGPGTWALLAGVVALGVIGAGVQSWQFMLTVALGKGVVAIGVALLLRSGLASFGQALYYAVGAYTIGLATNLLGWHELALLLPAAAAAGAVLAFVLGFLLSRYRDIFFAMLTLALSMIVYGLLMNTVELGGSDGFNVHGLTLLGLGAAADGTEGGLAGTALFGVVFVVSLVCVALVSWFMRTRPGRLGPAIRDNEIRVEYLGTSARNNIHLTYVIAGALGGLGGALSSFTVGHIDPDMAFWTTSGDFIFIAVLSGTGYAFAPFIGAILLEVVRSMAYQYAPNSWHLVMGVIMLAIIAFLPTGLTSLRLGRKKAVEPGAPQASVKQQTMKGVKA</sequence>
<evidence type="ECO:0000256" key="6">
    <source>
        <dbReference type="SAM" id="Phobius"/>
    </source>
</evidence>
<dbReference type="PANTHER" id="PTHR30482:SF17">
    <property type="entry name" value="ABC TRANSPORTER ATP-BINDING PROTEIN"/>
    <property type="match status" value="1"/>
</dbReference>
<dbReference type="AlphaFoldDB" id="A0A426VCW0"/>
<dbReference type="CDD" id="cd06581">
    <property type="entry name" value="TM_PBP1_LivM_like"/>
    <property type="match status" value="1"/>
</dbReference>
<dbReference type="RefSeq" id="WP_125243092.1">
    <property type="nucleotide sequence ID" value="NZ_RSED01000006.1"/>
</dbReference>
<feature type="transmembrane region" description="Helical" evidence="6">
    <location>
        <begin position="61"/>
        <end position="79"/>
    </location>
</feature>
<keyword evidence="4 6" id="KW-1133">Transmembrane helix</keyword>
<feature type="transmembrane region" description="Helical" evidence="6">
    <location>
        <begin position="289"/>
        <end position="308"/>
    </location>
</feature>